<dbReference type="Pfam" id="PF01944">
    <property type="entry name" value="SpoIIM"/>
    <property type="match status" value="1"/>
</dbReference>
<organism evidence="2 3">
    <name type="scientific">Raineya orbicola</name>
    <dbReference type="NCBI Taxonomy" id="2016530"/>
    <lineage>
        <taxon>Bacteria</taxon>
        <taxon>Pseudomonadati</taxon>
        <taxon>Bacteroidota</taxon>
        <taxon>Cytophagia</taxon>
        <taxon>Cytophagales</taxon>
        <taxon>Raineyaceae</taxon>
        <taxon>Raineya</taxon>
    </lineage>
</organism>
<protein>
    <submittedName>
        <fullName evidence="2">Integral membrane protein</fullName>
    </submittedName>
</protein>
<dbReference type="RefSeq" id="WP_101358581.1">
    <property type="nucleotide sequence ID" value="NZ_NKXO01000018.1"/>
</dbReference>
<dbReference type="AlphaFoldDB" id="A0A2N3IH75"/>
<gene>
    <name evidence="2" type="ORF">Rain11_1313</name>
</gene>
<feature type="transmembrane region" description="Helical" evidence="1">
    <location>
        <begin position="238"/>
        <end position="257"/>
    </location>
</feature>
<feature type="transmembrane region" description="Helical" evidence="1">
    <location>
        <begin position="200"/>
        <end position="218"/>
    </location>
</feature>
<proteinExistence type="predicted"/>
<keyword evidence="1" id="KW-0812">Transmembrane</keyword>
<evidence type="ECO:0000256" key="1">
    <source>
        <dbReference type="SAM" id="Phobius"/>
    </source>
</evidence>
<dbReference type="PANTHER" id="PTHR35337">
    <property type="entry name" value="SLR1478 PROTEIN"/>
    <property type="match status" value="1"/>
</dbReference>
<reference evidence="2 3" key="1">
    <citation type="submission" date="2017-06" db="EMBL/GenBank/DDBJ databases">
        <title>Raineya orbicola gen. nov., sp. nov. a slightly thermophilic bacterium of the phylum Bacteroidetes and the description of Raineyaceae fam. nov.</title>
        <authorList>
            <person name="Albuquerque L."/>
            <person name="Polonia A.R.M."/>
            <person name="Barroso C."/>
            <person name="Froufe H.J.C."/>
            <person name="Lage O."/>
            <person name="Lobo-Da-Cunha A."/>
            <person name="Egas C."/>
            <person name="Da Costa M.S."/>
        </authorList>
    </citation>
    <scope>NUCLEOTIDE SEQUENCE [LARGE SCALE GENOMIC DNA]</scope>
    <source>
        <strain evidence="2 3">SPSPC-11</strain>
    </source>
</reference>
<dbReference type="Proteomes" id="UP000233387">
    <property type="component" value="Unassembled WGS sequence"/>
</dbReference>
<dbReference type="EMBL" id="NKXO01000018">
    <property type="protein sequence ID" value="PKQ69641.1"/>
    <property type="molecule type" value="Genomic_DNA"/>
</dbReference>
<evidence type="ECO:0000313" key="2">
    <source>
        <dbReference type="EMBL" id="PKQ69641.1"/>
    </source>
</evidence>
<dbReference type="InterPro" id="IPR002798">
    <property type="entry name" value="SpoIIM-like"/>
</dbReference>
<feature type="transmembrane region" description="Helical" evidence="1">
    <location>
        <begin position="171"/>
        <end position="193"/>
    </location>
</feature>
<feature type="transmembrane region" description="Helical" evidence="1">
    <location>
        <begin position="100"/>
        <end position="119"/>
    </location>
</feature>
<sequence length="350" mass="40007">MKEGVFLRRNKKKWEAIEQETRNVSSVHPDRLGEIFIELCDDLSYARTHHSNSPIAKYLNTLTARIHQTIYKQQNIRFSQIAQFWTRDVPLVMVSVRKQMLVSFVIFAISCAIGVISTLNDKAGEYEFARGILGDAYVEMTLQNIKEGKPMAVYENKESIPMFLAIAYNNIRVAFMSFAWGGFASILGVYAFFFLSIGSAYILFVNGVMVGTFQTLFYKENLLWESASVIWLHGTIEIWSIVLAGGAGIVMGNSIFFPKTYSRRESFRRGAEKAGKIMLSLLPFITLAAFIESFVTRYADMHVILKLLIILGSLALVVFYFVIYPFIVEKREEMRKEQEKIELPSVELNR</sequence>
<keyword evidence="1" id="KW-1133">Transmembrane helix</keyword>
<keyword evidence="1" id="KW-0472">Membrane</keyword>
<keyword evidence="3" id="KW-1185">Reference proteome</keyword>
<evidence type="ECO:0000313" key="3">
    <source>
        <dbReference type="Proteomes" id="UP000233387"/>
    </source>
</evidence>
<accession>A0A2N3IH75</accession>
<comment type="caution">
    <text evidence="2">The sequence shown here is derived from an EMBL/GenBank/DDBJ whole genome shotgun (WGS) entry which is preliminary data.</text>
</comment>
<name>A0A2N3IH75_9BACT</name>
<dbReference type="OrthoDB" id="9800053at2"/>
<feature type="transmembrane region" description="Helical" evidence="1">
    <location>
        <begin position="307"/>
        <end position="327"/>
    </location>
</feature>
<feature type="transmembrane region" description="Helical" evidence="1">
    <location>
        <begin position="277"/>
        <end position="295"/>
    </location>
</feature>
<dbReference type="PANTHER" id="PTHR35337:SF1">
    <property type="entry name" value="SLR1478 PROTEIN"/>
    <property type="match status" value="1"/>
</dbReference>